<dbReference type="STRING" id="659014.SAMN04487996_106365"/>
<organism evidence="3 4">
    <name type="scientific">Dyadobacter soli</name>
    <dbReference type="NCBI Taxonomy" id="659014"/>
    <lineage>
        <taxon>Bacteria</taxon>
        <taxon>Pseudomonadati</taxon>
        <taxon>Bacteroidota</taxon>
        <taxon>Cytophagia</taxon>
        <taxon>Cytophagales</taxon>
        <taxon>Spirosomataceae</taxon>
        <taxon>Dyadobacter</taxon>
    </lineage>
</organism>
<dbReference type="Proteomes" id="UP000198748">
    <property type="component" value="Unassembled WGS sequence"/>
</dbReference>
<dbReference type="InterPro" id="IPR026444">
    <property type="entry name" value="Secre_tail"/>
</dbReference>
<dbReference type="Pfam" id="PF18962">
    <property type="entry name" value="Por_Secre_tail"/>
    <property type="match status" value="1"/>
</dbReference>
<dbReference type="EMBL" id="FNAN01000006">
    <property type="protein sequence ID" value="SDE74246.1"/>
    <property type="molecule type" value="Genomic_DNA"/>
</dbReference>
<dbReference type="RefSeq" id="WP_090149776.1">
    <property type="nucleotide sequence ID" value="NZ_FNAN01000006.1"/>
</dbReference>
<protein>
    <submittedName>
        <fullName evidence="3">Por secretion system C-terminal sorting domain-containing protein</fullName>
    </submittedName>
</protein>
<evidence type="ECO:0000313" key="3">
    <source>
        <dbReference type="EMBL" id="SDE74246.1"/>
    </source>
</evidence>
<keyword evidence="4" id="KW-1185">Reference proteome</keyword>
<dbReference type="AlphaFoldDB" id="A0A1G7FEB8"/>
<feature type="chain" id="PRO_5011666550" evidence="1">
    <location>
        <begin position="33"/>
        <end position="407"/>
    </location>
</feature>
<accession>A0A1G7FEB8</accession>
<evidence type="ECO:0000313" key="4">
    <source>
        <dbReference type="Proteomes" id="UP000198748"/>
    </source>
</evidence>
<feature type="domain" description="Secretion system C-terminal sorting" evidence="2">
    <location>
        <begin position="334"/>
        <end position="403"/>
    </location>
</feature>
<reference evidence="4" key="1">
    <citation type="submission" date="2016-10" db="EMBL/GenBank/DDBJ databases">
        <authorList>
            <person name="Varghese N."/>
            <person name="Submissions S."/>
        </authorList>
    </citation>
    <scope>NUCLEOTIDE SEQUENCE [LARGE SCALE GENOMIC DNA]</scope>
    <source>
        <strain evidence="4">DSM 25329</strain>
    </source>
</reference>
<feature type="signal peptide" evidence="1">
    <location>
        <begin position="1"/>
        <end position="32"/>
    </location>
</feature>
<evidence type="ECO:0000259" key="2">
    <source>
        <dbReference type="Pfam" id="PF18962"/>
    </source>
</evidence>
<gene>
    <name evidence="3" type="ORF">SAMN04487996_106365</name>
</gene>
<dbReference type="OrthoDB" id="920368at2"/>
<name>A0A1G7FEB8_9BACT</name>
<dbReference type="NCBIfam" id="TIGR04183">
    <property type="entry name" value="Por_Secre_tail"/>
    <property type="match status" value="1"/>
</dbReference>
<proteinExistence type="predicted"/>
<keyword evidence="1" id="KW-0732">Signal</keyword>
<evidence type="ECO:0000256" key="1">
    <source>
        <dbReference type="SAM" id="SignalP"/>
    </source>
</evidence>
<sequence>MYQKRQLVGVRLWLSMLCPFVLAALLPLTASAQCTYNEGVSPTFNISGNNTASGYTTVVIAADEAGSIAYISAAGSTKLPALAVGKYNVYSFNYQGAAPSALAVGSNVSGLLSGETCAALSSPISIGVCKCTDELPASGPLTLSLTASGHNASAGYSQQYIVLGADGKISNITNTPNFEFSGVSAYTVYGINYKTGGLSGLAVGNELSALTGDCFDLTPPVELNVCPANAMPVTLISFEATAVENVAHLSWSTSEETNSDRFDIQRSANGKDWKVIGSVKSEGESKVTRPYSFIDVKPITGINLYRLKMIDRDSTFAFSSIKNVRFDNLIAGSIFPNPVSDQLTVKVADWKQVKNIAIHTLAGVKVYSSGPVESGSIDVSGLESGIYVLRITALDGSDSAHKFVRVR</sequence>